<feature type="transmembrane region" description="Helical" evidence="1">
    <location>
        <begin position="164"/>
        <end position="182"/>
    </location>
</feature>
<feature type="transmembrane region" description="Helical" evidence="1">
    <location>
        <begin position="392"/>
        <end position="412"/>
    </location>
</feature>
<evidence type="ECO:0000313" key="2">
    <source>
        <dbReference type="EMBL" id="QHD70735.1"/>
    </source>
</evidence>
<keyword evidence="1" id="KW-0812">Transmembrane</keyword>
<keyword evidence="1" id="KW-0472">Membrane</keyword>
<gene>
    <name evidence="2" type="ORF">GS397_26895</name>
</gene>
<feature type="transmembrane region" description="Helical" evidence="1">
    <location>
        <begin position="36"/>
        <end position="55"/>
    </location>
</feature>
<keyword evidence="1" id="KW-1133">Transmembrane helix</keyword>
<accession>A0A6P1GQ67</accession>
<dbReference type="AlphaFoldDB" id="A0A6P1GQ67"/>
<feature type="transmembrane region" description="Helical" evidence="1">
    <location>
        <begin position="219"/>
        <end position="239"/>
    </location>
</feature>
<evidence type="ECO:0000313" key="3">
    <source>
        <dbReference type="Proteomes" id="UP000464086"/>
    </source>
</evidence>
<feature type="transmembrane region" description="Helical" evidence="1">
    <location>
        <begin position="336"/>
        <end position="358"/>
    </location>
</feature>
<dbReference type="RefSeq" id="WP_159368277.1">
    <property type="nucleotide sequence ID" value="NZ_CP047220.1"/>
</dbReference>
<dbReference type="EMBL" id="CP047220">
    <property type="protein sequence ID" value="QHD70735.1"/>
    <property type="molecule type" value="Genomic_DNA"/>
</dbReference>
<dbReference type="Proteomes" id="UP000464086">
    <property type="component" value="Plasmid unnamed3"/>
</dbReference>
<feature type="transmembrane region" description="Helical" evidence="1">
    <location>
        <begin position="136"/>
        <end position="157"/>
    </location>
</feature>
<evidence type="ECO:0008006" key="4">
    <source>
        <dbReference type="Google" id="ProtNLM"/>
    </source>
</evidence>
<organism evidence="2 3">
    <name type="scientific">Sphingobium yanoikuyae</name>
    <name type="common">Sphingomonas yanoikuyae</name>
    <dbReference type="NCBI Taxonomy" id="13690"/>
    <lineage>
        <taxon>Bacteria</taxon>
        <taxon>Pseudomonadati</taxon>
        <taxon>Pseudomonadota</taxon>
        <taxon>Alphaproteobacteria</taxon>
        <taxon>Sphingomonadales</taxon>
        <taxon>Sphingomonadaceae</taxon>
        <taxon>Sphingobium</taxon>
    </lineage>
</organism>
<geneLocation type="plasmid" evidence="2">
    <name>unnamed3</name>
</geneLocation>
<feature type="transmembrane region" description="Helical" evidence="1">
    <location>
        <begin position="75"/>
        <end position="96"/>
    </location>
</feature>
<sequence>MTHAARIAAPALLPIFRYWVIGLVLLVAISPTDIPASYRLYLFLVYGLLFFYPVVSRRHDNLSMARSIQYSPINLRSAVVLAAIQIAAVAIATQFYTGSSVFSAFSATLAGENTYAAYQSYFNEAQFSAQSPVTRLVYIVLLALAKVIFVFSVLNFFLGLKRSFYSAAFMAGCCIFYIGFGLSRGTFFEVFEVACAIFYFWYMTSVIANEREVKRSKAVLYTALIGSVTLVALFFINVARRYGDSFVIKSCTQNFCYEPFGLGDRLEHPIYLLTGYFGNGGYFISALFDTMFEHGEAAFLIPMQSVFNNLGSDEFGVRAFMCEKHVSCQFVWTPEIATLISTFGIFTILVSNMLVTYLGKLEASIIRNFSVVGMLLLYFAFIFVISLPSANFFTTSGPSILATLFLSALFVWQRLRPQIMEGLILQ</sequence>
<keyword evidence="2" id="KW-0614">Plasmid</keyword>
<feature type="transmembrane region" description="Helical" evidence="1">
    <location>
        <begin position="188"/>
        <end position="207"/>
    </location>
</feature>
<reference evidence="2 3" key="1">
    <citation type="submission" date="2019-12" db="EMBL/GenBank/DDBJ databases">
        <title>Functional and genomic insights into the Sphingobium yanoikuyae YC-JY1, a bacterium efficiently degrading bisphenol A.</title>
        <authorList>
            <person name="Jia Y."/>
            <person name="Li X."/>
            <person name="Wang J."/>
            <person name="Eltoukhy A."/>
            <person name="Lamraoui I."/>
            <person name="Yan Y."/>
        </authorList>
    </citation>
    <scope>NUCLEOTIDE SEQUENCE [LARGE SCALE GENOMIC DNA]</scope>
    <source>
        <strain evidence="2 3">YC-JY1</strain>
        <plasmid evidence="2 3">unnamed3</plasmid>
    </source>
</reference>
<name>A0A6P1GQ67_SPHYA</name>
<evidence type="ECO:0000256" key="1">
    <source>
        <dbReference type="SAM" id="Phobius"/>
    </source>
</evidence>
<feature type="transmembrane region" description="Helical" evidence="1">
    <location>
        <begin position="365"/>
        <end position="386"/>
    </location>
</feature>
<proteinExistence type="predicted"/>
<protein>
    <recommendedName>
        <fullName evidence="4">Oligosaccharide repeat unit polymerase</fullName>
    </recommendedName>
</protein>
<feature type="transmembrane region" description="Helical" evidence="1">
    <location>
        <begin position="7"/>
        <end position="30"/>
    </location>
</feature>